<dbReference type="EMBL" id="CM023490">
    <property type="protein sequence ID" value="KAH6942689.1"/>
    <property type="molecule type" value="Genomic_DNA"/>
</dbReference>
<name>A0ACB7T954_HYAAI</name>
<gene>
    <name evidence="1" type="ORF">HPB50_009248</name>
</gene>
<proteinExistence type="predicted"/>
<reference evidence="1" key="1">
    <citation type="submission" date="2020-05" db="EMBL/GenBank/DDBJ databases">
        <title>Large-scale comparative analyses of tick genomes elucidate their genetic diversity and vector capacities.</title>
        <authorList>
            <person name="Jia N."/>
            <person name="Wang J."/>
            <person name="Shi W."/>
            <person name="Du L."/>
            <person name="Sun Y."/>
            <person name="Zhan W."/>
            <person name="Jiang J."/>
            <person name="Wang Q."/>
            <person name="Zhang B."/>
            <person name="Ji P."/>
            <person name="Sakyi L.B."/>
            <person name="Cui X."/>
            <person name="Yuan T."/>
            <person name="Jiang B."/>
            <person name="Yang W."/>
            <person name="Lam T.T.-Y."/>
            <person name="Chang Q."/>
            <person name="Ding S."/>
            <person name="Wang X."/>
            <person name="Zhu J."/>
            <person name="Ruan X."/>
            <person name="Zhao L."/>
            <person name="Wei J."/>
            <person name="Que T."/>
            <person name="Du C."/>
            <person name="Cheng J."/>
            <person name="Dai P."/>
            <person name="Han X."/>
            <person name="Huang E."/>
            <person name="Gao Y."/>
            <person name="Liu J."/>
            <person name="Shao H."/>
            <person name="Ye R."/>
            <person name="Li L."/>
            <person name="Wei W."/>
            <person name="Wang X."/>
            <person name="Wang C."/>
            <person name="Yang T."/>
            <person name="Huo Q."/>
            <person name="Li W."/>
            <person name="Guo W."/>
            <person name="Chen H."/>
            <person name="Zhou L."/>
            <person name="Ni X."/>
            <person name="Tian J."/>
            <person name="Zhou Y."/>
            <person name="Sheng Y."/>
            <person name="Liu T."/>
            <person name="Pan Y."/>
            <person name="Xia L."/>
            <person name="Li J."/>
            <person name="Zhao F."/>
            <person name="Cao W."/>
        </authorList>
    </citation>
    <scope>NUCLEOTIDE SEQUENCE</scope>
    <source>
        <strain evidence="1">Hyas-2018</strain>
    </source>
</reference>
<evidence type="ECO:0000313" key="2">
    <source>
        <dbReference type="Proteomes" id="UP000821845"/>
    </source>
</evidence>
<organism evidence="1 2">
    <name type="scientific">Hyalomma asiaticum</name>
    <name type="common">Tick</name>
    <dbReference type="NCBI Taxonomy" id="266040"/>
    <lineage>
        <taxon>Eukaryota</taxon>
        <taxon>Metazoa</taxon>
        <taxon>Ecdysozoa</taxon>
        <taxon>Arthropoda</taxon>
        <taxon>Chelicerata</taxon>
        <taxon>Arachnida</taxon>
        <taxon>Acari</taxon>
        <taxon>Parasitiformes</taxon>
        <taxon>Ixodida</taxon>
        <taxon>Ixodoidea</taxon>
        <taxon>Ixodidae</taxon>
        <taxon>Hyalomminae</taxon>
        <taxon>Hyalomma</taxon>
    </lineage>
</organism>
<sequence length="260" mass="29315">MEILKEKRRVSRTQMTGIINEADDILAKQAPEIVAVRALIEQLLLVQKQLSDVNAAIEPHILDIDTDAEFEQVVEYSKIASCLGSMQSIGNTLTDGAKIRNLVPKKTTAQVENQSQRTRPPKLHLKKFDGKTKNWQPFWEQFEVAVHKNYELSDIDRFNYLQSLLSGEVEGDIAGLQATAECYADDIEILASRFGHPTALTQDHMQGLIDLKPVTSARNVRELRWVHDDLQAHMRGLKALGVGEDSYNSMLYPVLLRVLP</sequence>
<protein>
    <submittedName>
        <fullName evidence="1">Uncharacterized protein</fullName>
    </submittedName>
</protein>
<evidence type="ECO:0000313" key="1">
    <source>
        <dbReference type="EMBL" id="KAH6942689.1"/>
    </source>
</evidence>
<dbReference type="Proteomes" id="UP000821845">
    <property type="component" value="Chromosome 10"/>
</dbReference>
<keyword evidence="2" id="KW-1185">Reference proteome</keyword>
<comment type="caution">
    <text evidence="1">The sequence shown here is derived from an EMBL/GenBank/DDBJ whole genome shotgun (WGS) entry which is preliminary data.</text>
</comment>
<accession>A0ACB7T954</accession>